<organism evidence="3 4">
    <name type="scientific">Streptomyces chitinivorans</name>
    <dbReference type="NCBI Taxonomy" id="1257027"/>
    <lineage>
        <taxon>Bacteria</taxon>
        <taxon>Bacillati</taxon>
        <taxon>Actinomycetota</taxon>
        <taxon>Actinomycetes</taxon>
        <taxon>Kitasatosporales</taxon>
        <taxon>Streptomycetaceae</taxon>
        <taxon>Streptomyces</taxon>
    </lineage>
</organism>
<comment type="caution">
    <text evidence="3">The sequence shown here is derived from an EMBL/GenBank/DDBJ whole genome shotgun (WGS) entry which is preliminary data.</text>
</comment>
<dbReference type="SUPFAM" id="SSF56214">
    <property type="entry name" value="4'-phosphopantetheinyl transferase"/>
    <property type="match status" value="2"/>
</dbReference>
<dbReference type="InterPro" id="IPR050559">
    <property type="entry name" value="P-Pant_transferase_sf"/>
</dbReference>
<keyword evidence="1 3" id="KW-0808">Transferase</keyword>
<dbReference type="Pfam" id="PF22624">
    <property type="entry name" value="AASDHPPT_N"/>
    <property type="match status" value="1"/>
</dbReference>
<feature type="domain" description="4'-phosphopantetheinyl transferase N-terminal" evidence="2">
    <location>
        <begin position="16"/>
        <end position="113"/>
    </location>
</feature>
<dbReference type="InterPro" id="IPR055066">
    <property type="entry name" value="AASDHPPT_N"/>
</dbReference>
<dbReference type="EMBL" id="JBIHMK010000034">
    <property type="protein sequence ID" value="MFH0248807.1"/>
    <property type="molecule type" value="Genomic_DNA"/>
</dbReference>
<accession>A0ABW7HSG1</accession>
<evidence type="ECO:0000313" key="3">
    <source>
        <dbReference type="EMBL" id="MFH0248807.1"/>
    </source>
</evidence>
<dbReference type="RefSeq" id="WP_345543784.1">
    <property type="nucleotide sequence ID" value="NZ_BAABEN010000025.1"/>
</dbReference>
<reference evidence="3 4" key="1">
    <citation type="submission" date="2024-10" db="EMBL/GenBank/DDBJ databases">
        <authorList>
            <person name="Cho J.-C."/>
        </authorList>
    </citation>
    <scope>NUCLEOTIDE SEQUENCE [LARGE SCALE GENOMIC DNA]</scope>
    <source>
        <strain evidence="3 4">KCTC29696</strain>
    </source>
</reference>
<proteinExistence type="predicted"/>
<dbReference type="Gene3D" id="3.90.470.20">
    <property type="entry name" value="4'-phosphopantetheinyl transferase domain"/>
    <property type="match status" value="1"/>
</dbReference>
<protein>
    <submittedName>
        <fullName evidence="3">4'-phosphopantetheinyl transferase family protein</fullName>
    </submittedName>
</protein>
<evidence type="ECO:0000256" key="1">
    <source>
        <dbReference type="ARBA" id="ARBA00022679"/>
    </source>
</evidence>
<dbReference type="InterPro" id="IPR037143">
    <property type="entry name" value="4-PPantetheinyl_Trfase_dom_sf"/>
</dbReference>
<dbReference type="Proteomes" id="UP001607069">
    <property type="component" value="Unassembled WGS sequence"/>
</dbReference>
<keyword evidence="4" id="KW-1185">Reference proteome</keyword>
<dbReference type="PANTHER" id="PTHR12215">
    <property type="entry name" value="PHOSPHOPANTETHEINE TRANSFERASE"/>
    <property type="match status" value="1"/>
</dbReference>
<dbReference type="PANTHER" id="PTHR12215:SF10">
    <property type="entry name" value="L-AMINOADIPATE-SEMIALDEHYDE DEHYDROGENASE-PHOSPHOPANTETHEINYL TRANSFERASE"/>
    <property type="match status" value="1"/>
</dbReference>
<evidence type="ECO:0000259" key="2">
    <source>
        <dbReference type="Pfam" id="PF22624"/>
    </source>
</evidence>
<gene>
    <name evidence="3" type="ORF">ACG5V6_11345</name>
</gene>
<evidence type="ECO:0000313" key="4">
    <source>
        <dbReference type="Proteomes" id="UP001607069"/>
    </source>
</evidence>
<name>A0ABW7HSG1_9ACTN</name>
<dbReference type="GO" id="GO:0016740">
    <property type="term" value="F:transferase activity"/>
    <property type="evidence" value="ECO:0007669"/>
    <property type="project" value="UniProtKB-KW"/>
</dbReference>
<sequence length="224" mass="24370">MSAAEPRIRVWTVRVQPGGAEHDDAYAVLDEVERARVARFRRETDRRRYAGTHLAYRTILGQRLGVAPHEVRFRRLCGQCGDEGHGKPTPFAPDGTALSASLSHSGAYALVAVCDEPDVPVGVDIERVRPQMDWAGIPCVQGGRNTHGFEQWTRAEALIKAAGTGLSRTPPRYTGRVFGPWRAARVPGSEREWFVRSVHSPGGYAASLASGDPRAGTDVGTWSG</sequence>